<dbReference type="PANTHER" id="PTHR43822">
    <property type="entry name" value="HOMOACONITASE, MITOCHONDRIAL-RELATED"/>
    <property type="match status" value="1"/>
</dbReference>
<dbReference type="PANTHER" id="PTHR43822:SF9">
    <property type="entry name" value="3-ISOPROPYLMALATE DEHYDRATASE"/>
    <property type="match status" value="1"/>
</dbReference>
<sequence length="470" mass="50919">MTKPRTLYDKIWDDHVVERQEDGTTLLYIDRHLIHEVTSPQAFEGLRLTRRAVRAPTRTLAVVDHNVPTTDRSHGIEDPESALQVATLAENAKEFGIEYYNELDPRQGIVHIVGPEQGFTLPGMTIVCGDSHTSTHGAFGALAHGIGTSEVEHVLATQTLIQKKAKNMRVTVDGTLPEGITAKDIVLSIIGTIGTAGGTGHVIEYAGEAIRALSMEGRMTVCNMSIEAGARAGMIAPDETTYAYIKDRRRAPKGAAWDAAKAYWETLPSDEGAEFDSEITLDVANLPPIVTWGTSPDAVATIDGRVPDPADAPNEHKRRAMERALEYMGLTPGTRITDIAIDKAFIGSCTNGRIEDLRAVAKIVEGHKVHESVDAMIVPGSGLVKEQAEAEGLDRIFRAAGFDWREPGCSMCLAMNADRLKPGERCASTSNRNFEGRQGFKGRTHLVSPAMAAAAAIAGRFVDVREFGRD</sequence>
<dbReference type="AlphaFoldDB" id="A0AAE3VNZ2"/>
<organism evidence="15 16">
    <name type="scientific">Amorphus orientalis</name>
    <dbReference type="NCBI Taxonomy" id="649198"/>
    <lineage>
        <taxon>Bacteria</taxon>
        <taxon>Pseudomonadati</taxon>
        <taxon>Pseudomonadota</taxon>
        <taxon>Alphaproteobacteria</taxon>
        <taxon>Hyphomicrobiales</taxon>
        <taxon>Amorphaceae</taxon>
        <taxon>Amorphus</taxon>
    </lineage>
</organism>
<dbReference type="FunFam" id="3.30.499.10:FF:000006">
    <property type="entry name" value="3-isopropylmalate dehydratase large subunit"/>
    <property type="match status" value="1"/>
</dbReference>
<keyword evidence="16" id="KW-1185">Reference proteome</keyword>
<accession>A0AAE3VNZ2</accession>
<evidence type="ECO:0000256" key="3">
    <source>
        <dbReference type="ARBA" id="ARBA00004729"/>
    </source>
</evidence>
<dbReference type="FunFam" id="3.30.499.10:FF:000007">
    <property type="entry name" value="3-isopropylmalate dehydratase large subunit"/>
    <property type="match status" value="1"/>
</dbReference>
<feature type="binding site" evidence="13">
    <location>
        <position position="349"/>
    </location>
    <ligand>
        <name>[4Fe-4S] cluster</name>
        <dbReference type="ChEBI" id="CHEBI:49883"/>
    </ligand>
</feature>
<dbReference type="GO" id="GO:0009098">
    <property type="term" value="P:L-leucine biosynthetic process"/>
    <property type="evidence" value="ECO:0007669"/>
    <property type="project" value="UniProtKB-UniRule"/>
</dbReference>
<evidence type="ECO:0000256" key="10">
    <source>
        <dbReference type="ARBA" id="ARBA00023014"/>
    </source>
</evidence>
<evidence type="ECO:0000259" key="14">
    <source>
        <dbReference type="Pfam" id="PF00330"/>
    </source>
</evidence>
<keyword evidence="9 13" id="KW-0408">Iron</keyword>
<keyword evidence="7 13" id="KW-0028">Amino-acid biosynthesis</keyword>
<gene>
    <name evidence="13" type="primary">leuC</name>
    <name evidence="15" type="ORF">J2S73_001613</name>
</gene>
<dbReference type="InterPro" id="IPR036008">
    <property type="entry name" value="Aconitase_4Fe-4S_dom"/>
</dbReference>
<dbReference type="GO" id="GO:0046872">
    <property type="term" value="F:metal ion binding"/>
    <property type="evidence" value="ECO:0007669"/>
    <property type="project" value="UniProtKB-KW"/>
</dbReference>
<evidence type="ECO:0000256" key="13">
    <source>
        <dbReference type="HAMAP-Rule" id="MF_01026"/>
    </source>
</evidence>
<dbReference type="InterPro" id="IPR050067">
    <property type="entry name" value="IPM_dehydratase_rel_enz"/>
</dbReference>
<keyword evidence="10 13" id="KW-0411">Iron-sulfur</keyword>
<dbReference type="GO" id="GO:0051539">
    <property type="term" value="F:4 iron, 4 sulfur cluster binding"/>
    <property type="evidence" value="ECO:0007669"/>
    <property type="project" value="UniProtKB-KW"/>
</dbReference>
<keyword evidence="12 13" id="KW-0100">Branched-chain amino acid biosynthesis</keyword>
<comment type="subunit">
    <text evidence="4 13">Heterodimer of LeuC and LeuD.</text>
</comment>
<dbReference type="GO" id="GO:0003861">
    <property type="term" value="F:3-isopropylmalate dehydratase activity"/>
    <property type="evidence" value="ECO:0007669"/>
    <property type="project" value="UniProtKB-UniRule"/>
</dbReference>
<dbReference type="InterPro" id="IPR001030">
    <property type="entry name" value="Acoase/IPM_deHydtase_lsu_aba"/>
</dbReference>
<evidence type="ECO:0000256" key="2">
    <source>
        <dbReference type="ARBA" id="ARBA00002695"/>
    </source>
</evidence>
<dbReference type="EMBL" id="JAUSUL010000002">
    <property type="protein sequence ID" value="MDQ0315156.1"/>
    <property type="molecule type" value="Genomic_DNA"/>
</dbReference>
<dbReference type="InterPro" id="IPR033941">
    <property type="entry name" value="IPMI_cat"/>
</dbReference>
<dbReference type="PROSITE" id="PS00450">
    <property type="entry name" value="ACONITASE_1"/>
    <property type="match status" value="1"/>
</dbReference>
<keyword evidence="8 13" id="KW-0479">Metal-binding</keyword>
<dbReference type="InterPro" id="IPR004430">
    <property type="entry name" value="3-IsopropMal_deHydase_lsu"/>
</dbReference>
<protein>
    <recommendedName>
        <fullName evidence="13">3-isopropylmalate dehydratase large subunit</fullName>
        <ecNumber evidence="13">4.2.1.33</ecNumber>
    </recommendedName>
    <alternativeName>
        <fullName evidence="13">Alpha-IPM isomerase</fullName>
        <shortName evidence="13">IPMI</shortName>
    </alternativeName>
    <alternativeName>
        <fullName evidence="13">Isopropylmalate isomerase</fullName>
    </alternativeName>
</protein>
<feature type="binding site" evidence="13">
    <location>
        <position position="412"/>
    </location>
    <ligand>
        <name>[4Fe-4S] cluster</name>
        <dbReference type="ChEBI" id="CHEBI:49883"/>
    </ligand>
</feature>
<dbReference type="Pfam" id="PF00330">
    <property type="entry name" value="Aconitase"/>
    <property type="match status" value="1"/>
</dbReference>
<dbReference type="NCBIfam" id="NF009116">
    <property type="entry name" value="PRK12466.1"/>
    <property type="match status" value="1"/>
</dbReference>
<dbReference type="Gene3D" id="3.30.499.10">
    <property type="entry name" value="Aconitase, domain 3"/>
    <property type="match status" value="2"/>
</dbReference>
<evidence type="ECO:0000256" key="9">
    <source>
        <dbReference type="ARBA" id="ARBA00023004"/>
    </source>
</evidence>
<evidence type="ECO:0000256" key="1">
    <source>
        <dbReference type="ARBA" id="ARBA00000491"/>
    </source>
</evidence>
<evidence type="ECO:0000256" key="12">
    <source>
        <dbReference type="ARBA" id="ARBA00023304"/>
    </source>
</evidence>
<dbReference type="EC" id="4.2.1.33" evidence="13"/>
<proteinExistence type="inferred from homology"/>
<feature type="binding site" evidence="13">
    <location>
        <position position="409"/>
    </location>
    <ligand>
        <name>[4Fe-4S] cluster</name>
        <dbReference type="ChEBI" id="CHEBI:49883"/>
    </ligand>
</feature>
<dbReference type="NCBIfam" id="NF004016">
    <property type="entry name" value="PRK05478.1"/>
    <property type="match status" value="1"/>
</dbReference>
<evidence type="ECO:0000313" key="16">
    <source>
        <dbReference type="Proteomes" id="UP001229244"/>
    </source>
</evidence>
<evidence type="ECO:0000256" key="8">
    <source>
        <dbReference type="ARBA" id="ARBA00022723"/>
    </source>
</evidence>
<dbReference type="Proteomes" id="UP001229244">
    <property type="component" value="Unassembled WGS sequence"/>
</dbReference>
<dbReference type="SUPFAM" id="SSF53732">
    <property type="entry name" value="Aconitase iron-sulfur domain"/>
    <property type="match status" value="1"/>
</dbReference>
<evidence type="ECO:0000256" key="6">
    <source>
        <dbReference type="ARBA" id="ARBA00022485"/>
    </source>
</evidence>
<reference evidence="15" key="1">
    <citation type="submission" date="2023-07" db="EMBL/GenBank/DDBJ databases">
        <title>Genomic Encyclopedia of Type Strains, Phase IV (KMG-IV): sequencing the most valuable type-strain genomes for metagenomic binning, comparative biology and taxonomic classification.</title>
        <authorList>
            <person name="Goeker M."/>
        </authorList>
    </citation>
    <scope>NUCLEOTIDE SEQUENCE</scope>
    <source>
        <strain evidence="15">DSM 21202</strain>
    </source>
</reference>
<evidence type="ECO:0000313" key="15">
    <source>
        <dbReference type="EMBL" id="MDQ0315156.1"/>
    </source>
</evidence>
<dbReference type="RefSeq" id="WP_306884995.1">
    <property type="nucleotide sequence ID" value="NZ_JAUSUL010000002.1"/>
</dbReference>
<evidence type="ECO:0000256" key="7">
    <source>
        <dbReference type="ARBA" id="ARBA00022605"/>
    </source>
</evidence>
<dbReference type="HAMAP" id="MF_01026">
    <property type="entry name" value="LeuC_type1"/>
    <property type="match status" value="1"/>
</dbReference>
<dbReference type="CDD" id="cd01583">
    <property type="entry name" value="IPMI"/>
    <property type="match status" value="1"/>
</dbReference>
<evidence type="ECO:0000256" key="4">
    <source>
        <dbReference type="ARBA" id="ARBA00011271"/>
    </source>
</evidence>
<comment type="function">
    <text evidence="2 13">Catalyzes the isomerization between 2-isopropylmalate and 3-isopropylmalate, via the formation of 2-isopropylmaleate.</text>
</comment>
<keyword evidence="11 13" id="KW-0456">Lyase</keyword>
<comment type="catalytic activity">
    <reaction evidence="1 13">
        <text>(2R,3S)-3-isopropylmalate = (2S)-2-isopropylmalate</text>
        <dbReference type="Rhea" id="RHEA:32287"/>
        <dbReference type="ChEBI" id="CHEBI:1178"/>
        <dbReference type="ChEBI" id="CHEBI:35121"/>
        <dbReference type="EC" id="4.2.1.33"/>
    </reaction>
</comment>
<dbReference type="PROSITE" id="PS01244">
    <property type="entry name" value="ACONITASE_2"/>
    <property type="match status" value="1"/>
</dbReference>
<comment type="cofactor">
    <cofactor evidence="13">
        <name>[4Fe-4S] cluster</name>
        <dbReference type="ChEBI" id="CHEBI:49883"/>
    </cofactor>
    <text evidence="13">Binds 1 [4Fe-4S] cluster per subunit.</text>
</comment>
<dbReference type="InterPro" id="IPR018136">
    <property type="entry name" value="Aconitase_4Fe-4S_BS"/>
</dbReference>
<dbReference type="NCBIfam" id="TIGR00170">
    <property type="entry name" value="leuC"/>
    <property type="match status" value="1"/>
</dbReference>
<comment type="pathway">
    <text evidence="3 13">Amino-acid biosynthesis; L-leucine biosynthesis; L-leucine from 3-methyl-2-oxobutanoate: step 2/4.</text>
</comment>
<dbReference type="PRINTS" id="PR00415">
    <property type="entry name" value="ACONITASE"/>
</dbReference>
<feature type="domain" description="Aconitase/3-isopropylmalate dehydratase large subunit alpha/beta/alpha" evidence="14">
    <location>
        <begin position="9"/>
        <end position="459"/>
    </location>
</feature>
<evidence type="ECO:0000256" key="11">
    <source>
        <dbReference type="ARBA" id="ARBA00023239"/>
    </source>
</evidence>
<evidence type="ECO:0000256" key="5">
    <source>
        <dbReference type="ARBA" id="ARBA00022430"/>
    </source>
</evidence>
<keyword evidence="6 13" id="KW-0004">4Fe-4S</keyword>
<dbReference type="InterPro" id="IPR015931">
    <property type="entry name" value="Acnase/IPM_dHydase_lsu_aba_1/3"/>
</dbReference>
<comment type="similarity">
    <text evidence="13">Belongs to the aconitase/IPM isomerase family. LeuC type 1 subfamily.</text>
</comment>
<comment type="caution">
    <text evidence="15">The sequence shown here is derived from an EMBL/GenBank/DDBJ whole genome shotgun (WGS) entry which is preliminary data.</text>
</comment>
<name>A0AAE3VNZ2_9HYPH</name>
<keyword evidence="5 13" id="KW-0432">Leucine biosynthesis</keyword>